<reference evidence="3 4" key="1">
    <citation type="journal article" date="2009" name="Science">
        <title>Genome sequence, comparative analysis, and population genetics of the domestic horse.</title>
        <authorList>
            <consortium name="Broad Institute Genome Sequencing Platform"/>
            <consortium name="Broad Institute Whole Genome Assembly Team"/>
            <person name="Wade C.M."/>
            <person name="Giulotto E."/>
            <person name="Sigurdsson S."/>
            <person name="Zoli M."/>
            <person name="Gnerre S."/>
            <person name="Imsland F."/>
            <person name="Lear T.L."/>
            <person name="Adelson D.L."/>
            <person name="Bailey E."/>
            <person name="Bellone R.R."/>
            <person name="Bloecker H."/>
            <person name="Distl O."/>
            <person name="Edgar R.C."/>
            <person name="Garber M."/>
            <person name="Leeb T."/>
            <person name="Mauceli E."/>
            <person name="MacLeod J.N."/>
            <person name="Penedo M.C.T."/>
            <person name="Raison J.M."/>
            <person name="Sharpe T."/>
            <person name="Vogel J."/>
            <person name="Andersson L."/>
            <person name="Antczak D.F."/>
            <person name="Biagi T."/>
            <person name="Binns M.M."/>
            <person name="Chowdhary B.P."/>
            <person name="Coleman S.J."/>
            <person name="Della Valle G."/>
            <person name="Fryc S."/>
            <person name="Guerin G."/>
            <person name="Hasegawa T."/>
            <person name="Hill E.W."/>
            <person name="Jurka J."/>
            <person name="Kiialainen A."/>
            <person name="Lindgren G."/>
            <person name="Liu J."/>
            <person name="Magnani E."/>
            <person name="Mickelson J.R."/>
            <person name="Murray J."/>
            <person name="Nergadze S.G."/>
            <person name="Onofrio R."/>
            <person name="Pedroni S."/>
            <person name="Piras M.F."/>
            <person name="Raudsepp T."/>
            <person name="Rocchi M."/>
            <person name="Roeed K.H."/>
            <person name="Ryder O.A."/>
            <person name="Searle S."/>
            <person name="Skow L."/>
            <person name="Swinburne J.E."/>
            <person name="Syvaenen A.C."/>
            <person name="Tozaki T."/>
            <person name="Valberg S.J."/>
            <person name="Vaudin M."/>
            <person name="White J.R."/>
            <person name="Zody M.C."/>
            <person name="Lander E.S."/>
            <person name="Lindblad-Toh K."/>
        </authorList>
    </citation>
    <scope>NUCLEOTIDE SEQUENCE [LARGE SCALE GENOMIC DNA]</scope>
    <source>
        <strain evidence="3 4">Thoroughbred</strain>
    </source>
</reference>
<dbReference type="Pfam" id="PF10572">
    <property type="entry name" value="UPF0556"/>
    <property type="match status" value="1"/>
</dbReference>
<evidence type="ECO:0000313" key="3">
    <source>
        <dbReference type="Ensembl" id="ENSECAP00000054983.2"/>
    </source>
</evidence>
<name>A0A5F5Q248_HORSE</name>
<proteinExistence type="evidence at protein level"/>
<dbReference type="GO" id="GO:0001938">
    <property type="term" value="P:positive regulation of endothelial cell proliferation"/>
    <property type="evidence" value="ECO:0000318"/>
    <property type="project" value="GO_Central"/>
</dbReference>
<feature type="signal peptide" evidence="2">
    <location>
        <begin position="1"/>
        <end position="33"/>
    </location>
</feature>
<keyword evidence="4" id="KW-1185">Reference proteome</keyword>
<dbReference type="ExpressionAtlas" id="A0A5F5Q248">
    <property type="expression patterns" value="baseline"/>
</dbReference>
<dbReference type="InterPro" id="IPR018887">
    <property type="entry name" value="MYDGF"/>
</dbReference>
<dbReference type="GO" id="GO:0045766">
    <property type="term" value="P:positive regulation of angiogenesis"/>
    <property type="evidence" value="ECO:0000318"/>
    <property type="project" value="GO_Central"/>
</dbReference>
<accession>A0A5F5Q248</accession>
<dbReference type="Bgee" id="ENSECAG00000024983">
    <property type="expression patterns" value="Expressed in trophoblast and 23 other cell types or tissues"/>
</dbReference>
<protein>
    <recommendedName>
        <fullName evidence="7">Myeloid derived growth factor</fullName>
    </recommendedName>
</protein>
<evidence type="ECO:0000256" key="1">
    <source>
        <dbReference type="SAM" id="MobiDB-lite"/>
    </source>
</evidence>
<dbReference type="VGNC" id="VGNC:17298">
    <property type="gene designation" value="DPP9"/>
</dbReference>
<organism evidence="3 4">
    <name type="scientific">Equus caballus</name>
    <name type="common">Horse</name>
    <dbReference type="NCBI Taxonomy" id="9796"/>
    <lineage>
        <taxon>Eukaryota</taxon>
        <taxon>Metazoa</taxon>
        <taxon>Chordata</taxon>
        <taxon>Craniata</taxon>
        <taxon>Vertebrata</taxon>
        <taxon>Euteleostomi</taxon>
        <taxon>Mammalia</taxon>
        <taxon>Eutheria</taxon>
        <taxon>Laurasiatheria</taxon>
        <taxon>Perissodactyla</taxon>
        <taxon>Equidae</taxon>
        <taxon>Equus</taxon>
    </lineage>
</organism>
<reference evidence="3" key="3">
    <citation type="submission" date="2025-09" db="UniProtKB">
        <authorList>
            <consortium name="Ensembl"/>
        </authorList>
    </citation>
    <scope>IDENTIFICATION</scope>
    <source>
        <strain evidence="3">Thoroughbred</strain>
    </source>
</reference>
<keyword evidence="2" id="KW-0732">Signal</keyword>
<dbReference type="Proteomes" id="UP000002281">
    <property type="component" value="Chromosome 7"/>
</dbReference>
<dbReference type="Ensembl" id="ENSECAT00000078422.2">
    <property type="protein sequence ID" value="ENSECAP00000054983.2"/>
    <property type="gene ID" value="ENSECAG00000049296.1"/>
</dbReference>
<feature type="region of interest" description="Disordered" evidence="1">
    <location>
        <begin position="437"/>
        <end position="461"/>
    </location>
</feature>
<feature type="region of interest" description="Disordered" evidence="1">
    <location>
        <begin position="241"/>
        <end position="286"/>
    </location>
</feature>
<dbReference type="AlphaFoldDB" id="A0A5F5Q248"/>
<dbReference type="PANTHER" id="PTHR31230">
    <property type="entry name" value="MYELOID-DERIVED GROWTH FACTOR MYDGF"/>
    <property type="match status" value="1"/>
</dbReference>
<evidence type="ECO:0000256" key="2">
    <source>
        <dbReference type="SAM" id="SignalP"/>
    </source>
</evidence>
<feature type="compositionally biased region" description="Polar residues" evidence="1">
    <location>
        <begin position="450"/>
        <end position="461"/>
    </location>
</feature>
<reference evidence="3" key="2">
    <citation type="submission" date="2025-08" db="UniProtKB">
        <authorList>
            <consortium name="Ensembl"/>
        </authorList>
    </citation>
    <scope>IDENTIFICATION</scope>
    <source>
        <strain evidence="3">Thoroughbred</strain>
    </source>
</reference>
<evidence type="ECO:0000313" key="5">
    <source>
        <dbReference type="VGNC" id="VGNC:17298"/>
    </source>
</evidence>
<feature type="compositionally biased region" description="Basic residues" evidence="1">
    <location>
        <begin position="437"/>
        <end position="448"/>
    </location>
</feature>
<feature type="chain" id="PRO_5040112048" description="Myeloid derived growth factor" evidence="2">
    <location>
        <begin position="34"/>
        <end position="461"/>
    </location>
</feature>
<keyword evidence="6" id="KW-1267">Proteomics identification</keyword>
<evidence type="ECO:0007829" key="6">
    <source>
        <dbReference type="PeptideAtlas" id="A0A5F5Q248"/>
    </source>
</evidence>
<dbReference type="GeneTree" id="ENSGT00390000000777"/>
<sequence length="461" mass="49252">MAAPSGGRHSGGGGASLWVALLLAAVALRPAEAVSEPTTVAFDVRPGGVVHSFSQNAGPGDRYSCVFTYASQGGTNERWQMSLGTSEDHQHFTCTIWRPQGKSYLYFTQFRAEVRGAEVEYGMAYSKAAFEKESDVPLQSEEFEVTKTADSISNLCKEPSQAGQHSGDQVQRPHAWTESVSRAEGKGWHLGLPGHQNARPCLSLQSRLDDWRREGTLAQKGGRGGTAGPHATAFGYFREAETKPQPGRPESGVGISQPAQQARERQKGAVGTAAKQGRGSSVRLPGRQCKHQPIFERNSNSRWGAATASVFRLAADPKRLGHPMGWSKASFSPNKACGRPPVSDLCPRQTRLCKTVRDAAAPPPGAPGTTILTPMWPDLQRPLTFSNPCPLLTNTSHACGGLVHSMWESGWQSGPNGGVLADGPPVARSPAACACSRGHRTGHPRRGGWNRQSGCTSSSRG</sequence>
<feature type="region of interest" description="Disordered" evidence="1">
    <location>
        <begin position="157"/>
        <end position="182"/>
    </location>
</feature>
<gene>
    <name evidence="5" type="primary">DPP9</name>
</gene>
<evidence type="ECO:0000313" key="4">
    <source>
        <dbReference type="Proteomes" id="UP000002281"/>
    </source>
</evidence>
<dbReference type="GO" id="GO:0005615">
    <property type="term" value="C:extracellular space"/>
    <property type="evidence" value="ECO:0000318"/>
    <property type="project" value="GO_Central"/>
</dbReference>
<evidence type="ECO:0008006" key="7">
    <source>
        <dbReference type="Google" id="ProtNLM"/>
    </source>
</evidence>
<dbReference type="PANTHER" id="PTHR31230:SF1">
    <property type="entry name" value="MYELOID-DERIVED GROWTH FACTOR"/>
    <property type="match status" value="1"/>
</dbReference>